<proteinExistence type="inferred from homology"/>
<keyword evidence="6" id="KW-0862">Zinc</keyword>
<dbReference type="InterPro" id="IPR001365">
    <property type="entry name" value="A_deaminase_dom"/>
</dbReference>
<evidence type="ECO:0000256" key="6">
    <source>
        <dbReference type="ARBA" id="ARBA00022833"/>
    </source>
</evidence>
<gene>
    <name evidence="8" type="ORF">S01H4_13984</name>
</gene>
<reference evidence="8" key="1">
    <citation type="journal article" date="2014" name="Front. Microbiol.">
        <title>High frequency of phylogenetically diverse reductive dehalogenase-homologous genes in deep subseafloor sedimentary metagenomes.</title>
        <authorList>
            <person name="Kawai M."/>
            <person name="Futagami T."/>
            <person name="Toyoda A."/>
            <person name="Takaki Y."/>
            <person name="Nishi S."/>
            <person name="Hori S."/>
            <person name="Arai W."/>
            <person name="Tsubouchi T."/>
            <person name="Morono Y."/>
            <person name="Uchiyama I."/>
            <person name="Ito T."/>
            <person name="Fujiyama A."/>
            <person name="Inagaki F."/>
            <person name="Takami H."/>
        </authorList>
    </citation>
    <scope>NUCLEOTIDE SEQUENCE</scope>
    <source>
        <strain evidence="8">Expedition CK06-06</strain>
    </source>
</reference>
<evidence type="ECO:0000256" key="5">
    <source>
        <dbReference type="ARBA" id="ARBA00022801"/>
    </source>
</evidence>
<comment type="cofactor">
    <cofactor evidence="1">
        <name>Zn(2+)</name>
        <dbReference type="ChEBI" id="CHEBI:29105"/>
    </cofactor>
</comment>
<evidence type="ECO:0000256" key="1">
    <source>
        <dbReference type="ARBA" id="ARBA00001947"/>
    </source>
</evidence>
<dbReference type="EMBL" id="BART01006143">
    <property type="protein sequence ID" value="GAG58472.1"/>
    <property type="molecule type" value="Genomic_DNA"/>
</dbReference>
<dbReference type="AlphaFoldDB" id="X0ZK88"/>
<comment type="similarity">
    <text evidence="2">Belongs to the metallo-dependent hydrolases superfamily. Adenosine and AMP deaminases family.</text>
</comment>
<evidence type="ECO:0000256" key="4">
    <source>
        <dbReference type="ARBA" id="ARBA00022723"/>
    </source>
</evidence>
<evidence type="ECO:0000313" key="8">
    <source>
        <dbReference type="EMBL" id="GAG58472.1"/>
    </source>
</evidence>
<accession>X0ZK88</accession>
<feature type="domain" description="Adenosine deaminase" evidence="7">
    <location>
        <begin position="13"/>
        <end position="334"/>
    </location>
</feature>
<protein>
    <recommendedName>
        <fullName evidence="3">adenosine deaminase</fullName>
        <ecNumber evidence="3">3.5.4.4</ecNumber>
    </recommendedName>
</protein>
<dbReference type="GO" id="GO:0046872">
    <property type="term" value="F:metal ion binding"/>
    <property type="evidence" value="ECO:0007669"/>
    <property type="project" value="UniProtKB-KW"/>
</dbReference>
<dbReference type="PANTHER" id="PTHR11409:SF43">
    <property type="entry name" value="ADENOSINE DEAMINASE"/>
    <property type="match status" value="1"/>
</dbReference>
<dbReference type="NCBIfam" id="TIGR01430">
    <property type="entry name" value="aden_deam"/>
    <property type="match status" value="1"/>
</dbReference>
<dbReference type="GO" id="GO:0046103">
    <property type="term" value="P:inosine biosynthetic process"/>
    <property type="evidence" value="ECO:0007669"/>
    <property type="project" value="TreeGrafter"/>
</dbReference>
<sequence>MHNRPAEFYRSFPKVELHRHLEGSLRLDTILDVAQTYHIDIPGSDGLRPLVQVVPSDPRTSQNFLSKFETLRKFYRSPEVIERITEEAIADAAADNVRYLELRFTPAALSKINGFALNEVMDWVIAGVKKGQDQHQVTTRLIASVNRHESLDLAAQVVRLAIERRDSGIVGLDLAGDENGYPSAPFAPIFQEAREDGLNITIHAGEWGRIENVAEAINLFKADRIGHGVRVMDDPTIVALAGERGTTFEVCVTSNYQSGVVDSVSEHPLRSMLEANLNATIHTDDPSISQITLSDEYQMVCEQLGVSLVSLRERVLAAARAAFLPEEERDSLVAALEGEFPGN</sequence>
<name>X0ZK88_9ZZZZ</name>
<evidence type="ECO:0000256" key="2">
    <source>
        <dbReference type="ARBA" id="ARBA00006676"/>
    </source>
</evidence>
<dbReference type="SUPFAM" id="SSF51556">
    <property type="entry name" value="Metallo-dependent hydrolases"/>
    <property type="match status" value="1"/>
</dbReference>
<keyword evidence="4" id="KW-0479">Metal-binding</keyword>
<dbReference type="InterPro" id="IPR006330">
    <property type="entry name" value="Ado/ade_deaminase"/>
</dbReference>
<dbReference type="GO" id="GO:0004000">
    <property type="term" value="F:adenosine deaminase activity"/>
    <property type="evidence" value="ECO:0007669"/>
    <property type="project" value="TreeGrafter"/>
</dbReference>
<keyword evidence="5" id="KW-0378">Hydrolase</keyword>
<dbReference type="GO" id="GO:0043103">
    <property type="term" value="P:hypoxanthine salvage"/>
    <property type="evidence" value="ECO:0007669"/>
    <property type="project" value="TreeGrafter"/>
</dbReference>
<dbReference type="Pfam" id="PF00962">
    <property type="entry name" value="A_deaminase"/>
    <property type="match status" value="1"/>
</dbReference>
<comment type="caution">
    <text evidence="8">The sequence shown here is derived from an EMBL/GenBank/DDBJ whole genome shotgun (WGS) entry which is preliminary data.</text>
</comment>
<dbReference type="InterPro" id="IPR032466">
    <property type="entry name" value="Metal_Hydrolase"/>
</dbReference>
<dbReference type="GO" id="GO:0005829">
    <property type="term" value="C:cytosol"/>
    <property type="evidence" value="ECO:0007669"/>
    <property type="project" value="TreeGrafter"/>
</dbReference>
<dbReference type="GO" id="GO:0006154">
    <property type="term" value="P:adenosine catabolic process"/>
    <property type="evidence" value="ECO:0007669"/>
    <property type="project" value="TreeGrafter"/>
</dbReference>
<evidence type="ECO:0000259" key="7">
    <source>
        <dbReference type="Pfam" id="PF00962"/>
    </source>
</evidence>
<dbReference type="EC" id="3.5.4.4" evidence="3"/>
<organism evidence="8">
    <name type="scientific">marine sediment metagenome</name>
    <dbReference type="NCBI Taxonomy" id="412755"/>
    <lineage>
        <taxon>unclassified sequences</taxon>
        <taxon>metagenomes</taxon>
        <taxon>ecological metagenomes</taxon>
    </lineage>
</organism>
<evidence type="ECO:0000256" key="3">
    <source>
        <dbReference type="ARBA" id="ARBA00012784"/>
    </source>
</evidence>
<dbReference type="Gene3D" id="3.20.20.140">
    <property type="entry name" value="Metal-dependent hydrolases"/>
    <property type="match status" value="1"/>
</dbReference>
<dbReference type="PANTHER" id="PTHR11409">
    <property type="entry name" value="ADENOSINE DEAMINASE"/>
    <property type="match status" value="1"/>
</dbReference>